<accession>A0ABD0LWU1</accession>
<organism evidence="1 2">
    <name type="scientific">Batillaria attramentaria</name>
    <dbReference type="NCBI Taxonomy" id="370345"/>
    <lineage>
        <taxon>Eukaryota</taxon>
        <taxon>Metazoa</taxon>
        <taxon>Spiralia</taxon>
        <taxon>Lophotrochozoa</taxon>
        <taxon>Mollusca</taxon>
        <taxon>Gastropoda</taxon>
        <taxon>Caenogastropoda</taxon>
        <taxon>Sorbeoconcha</taxon>
        <taxon>Cerithioidea</taxon>
        <taxon>Batillariidae</taxon>
        <taxon>Batillaria</taxon>
    </lineage>
</organism>
<keyword evidence="2" id="KW-1185">Reference proteome</keyword>
<proteinExistence type="predicted"/>
<evidence type="ECO:0000313" key="2">
    <source>
        <dbReference type="Proteomes" id="UP001519460"/>
    </source>
</evidence>
<evidence type="ECO:0000313" key="1">
    <source>
        <dbReference type="EMBL" id="KAK7504074.1"/>
    </source>
</evidence>
<protein>
    <submittedName>
        <fullName evidence="1">Uncharacterized protein</fullName>
    </submittedName>
</protein>
<reference evidence="1 2" key="1">
    <citation type="journal article" date="2023" name="Sci. Data">
        <title>Genome assembly of the Korean intertidal mud-creeper Batillaria attramentaria.</title>
        <authorList>
            <person name="Patra A.K."/>
            <person name="Ho P.T."/>
            <person name="Jun S."/>
            <person name="Lee S.J."/>
            <person name="Kim Y."/>
            <person name="Won Y.J."/>
        </authorList>
    </citation>
    <scope>NUCLEOTIDE SEQUENCE [LARGE SCALE GENOMIC DNA]</scope>
    <source>
        <strain evidence="1">Wonlab-2016</strain>
    </source>
</reference>
<gene>
    <name evidence="1" type="ORF">BaRGS_00004806</name>
</gene>
<sequence>MHERVKLLIPILYEVVSFQTPQPLDTRSVFTSPRSFPPPMIFDLPSFDSRRNERRCRPIYLNLAPLGHTRRSAGCSPRSVGCCCRCALKNRGEVVSSKT</sequence>
<dbReference type="Proteomes" id="UP001519460">
    <property type="component" value="Unassembled WGS sequence"/>
</dbReference>
<dbReference type="EMBL" id="JACVVK020000017">
    <property type="protein sequence ID" value="KAK7504074.1"/>
    <property type="molecule type" value="Genomic_DNA"/>
</dbReference>
<name>A0ABD0LWU1_9CAEN</name>
<comment type="caution">
    <text evidence="1">The sequence shown here is derived from an EMBL/GenBank/DDBJ whole genome shotgun (WGS) entry which is preliminary data.</text>
</comment>
<dbReference type="AlphaFoldDB" id="A0ABD0LWU1"/>